<dbReference type="Pfam" id="PF17162">
    <property type="entry name" value="DUF5118"/>
    <property type="match status" value="1"/>
</dbReference>
<feature type="domain" description="DUF5117" evidence="3">
    <location>
        <begin position="101"/>
        <end position="276"/>
    </location>
</feature>
<evidence type="ECO:0000256" key="1">
    <source>
        <dbReference type="SAM" id="SignalP"/>
    </source>
</evidence>
<dbReference type="Pfam" id="PF16313">
    <property type="entry name" value="DUF4953"/>
    <property type="match status" value="1"/>
</dbReference>
<name>A0ABR7D358_9BACT</name>
<evidence type="ECO:0000259" key="4">
    <source>
        <dbReference type="Pfam" id="PF17162"/>
    </source>
</evidence>
<sequence>MMRSYILFIALCLLVSLPGIGQEKKAPEEKKPAAETKKGPMAFDKFFKEGMKRVDAIFPVYEADDKYYMEIADEYLGRDIFISGQMLKGIGVRASGQESAGVVCFKKGPKDKLYMYSEYNGMVASEKQPELERILAEETLLPVEAVYPIVAWGKDSAGVIIEITNQIKGVADWYKLSDEGTSAALKGNKQSGGGEMIFVNEVLKKRNGVKFKLTWIVDQNVAGIECHVDLLPERRMRVRYADERVGYETLNYYDFGTNPYGVKKRTIVTKWNLEPKDMNAYAKGILTEPKEPIVFYLDAYFPKELIKYAKEGVLQWQSAFEKAGFKNAIQVRVAKDEDEMTSARAVISYSINAGSNSTSFDRDIRTGEILACNVNLNHVTLGGYLETYFARCAGVDPRLEKNYFDPRVAGAIVRMFVAKQVGLALGLLPNYAGSYAYTPAQIRDRNFVKKNGFSASVLDDCSYNFAAQPEDRMTTDELVGCKVGAYDRWAIEWGYRLFPNSKDINTDRKLLKDLTDRRLKDKALLYMKNTSYDFRALPSDLSSDKIEAARLGVRNMERFIKNLNKLSASADKKNDDWMVYAQGGATALGSLYQNLVYKVMENIGCRMTLEKGEAFSSKELQQNTLAFLAEYVFAAPQSWMYDEVLAKEFGVGPEAVRFGLQEIVFTYLLNPKVVGNIELASRVEGEKAYNLIEYWRDIRRLLFKDFDKNTVLSGFECHTENIFIMCFMDLLVKNAVLTNSNKLSTYGTNLIAWVNDIHDQAKALSEQHADSRMRDHYRAMMYRIEQDMKLIASITK</sequence>
<dbReference type="Pfam" id="PF17148">
    <property type="entry name" value="DUF5117"/>
    <property type="match status" value="1"/>
</dbReference>
<evidence type="ECO:0000259" key="2">
    <source>
        <dbReference type="Pfam" id="PF16313"/>
    </source>
</evidence>
<protein>
    <submittedName>
        <fullName evidence="5">Zinc-dependent metalloprotease</fullName>
    </submittedName>
</protein>
<reference evidence="5 6" key="1">
    <citation type="submission" date="2020-08" db="EMBL/GenBank/DDBJ databases">
        <title>Genome public.</title>
        <authorList>
            <person name="Liu C."/>
            <person name="Sun Q."/>
        </authorList>
    </citation>
    <scope>NUCLEOTIDE SEQUENCE [LARGE SCALE GENOMIC DNA]</scope>
    <source>
        <strain evidence="5 6">NSJ-56</strain>
    </source>
</reference>
<dbReference type="Proteomes" id="UP000646484">
    <property type="component" value="Unassembled WGS sequence"/>
</dbReference>
<gene>
    <name evidence="5" type="ORF">H8S64_14875</name>
</gene>
<dbReference type="InterPro" id="IPR033428">
    <property type="entry name" value="DUF5118"/>
</dbReference>
<dbReference type="PANTHER" id="PTHR38478">
    <property type="entry name" value="PEPTIDASE M1A AND M12B"/>
    <property type="match status" value="1"/>
</dbReference>
<organism evidence="5 6">
    <name type="scientific">Butyricimonas hominis</name>
    <dbReference type="NCBI Taxonomy" id="2763032"/>
    <lineage>
        <taxon>Bacteria</taxon>
        <taxon>Pseudomonadati</taxon>
        <taxon>Bacteroidota</taxon>
        <taxon>Bacteroidia</taxon>
        <taxon>Bacteroidales</taxon>
        <taxon>Odoribacteraceae</taxon>
        <taxon>Butyricimonas</taxon>
    </lineage>
</organism>
<keyword evidence="6" id="KW-1185">Reference proteome</keyword>
<comment type="caution">
    <text evidence="5">The sequence shown here is derived from an EMBL/GenBank/DDBJ whole genome shotgun (WGS) entry which is preliminary data.</text>
</comment>
<evidence type="ECO:0000313" key="6">
    <source>
        <dbReference type="Proteomes" id="UP000646484"/>
    </source>
</evidence>
<keyword evidence="5" id="KW-0645">Protease</keyword>
<dbReference type="InterPro" id="IPR032534">
    <property type="entry name" value="EcxA_zinc-bd"/>
</dbReference>
<dbReference type="InterPro" id="IPR033413">
    <property type="entry name" value="DUF5117"/>
</dbReference>
<keyword evidence="1" id="KW-0732">Signal</keyword>
<evidence type="ECO:0000313" key="5">
    <source>
        <dbReference type="EMBL" id="MBC5622381.1"/>
    </source>
</evidence>
<feature type="domain" description="EcxA zinc-binding" evidence="2">
    <location>
        <begin position="404"/>
        <end position="708"/>
    </location>
</feature>
<feature type="signal peptide" evidence="1">
    <location>
        <begin position="1"/>
        <end position="21"/>
    </location>
</feature>
<proteinExistence type="predicted"/>
<accession>A0ABR7D358</accession>
<dbReference type="EMBL" id="JACOOH010000006">
    <property type="protein sequence ID" value="MBC5622381.1"/>
    <property type="molecule type" value="Genomic_DNA"/>
</dbReference>
<evidence type="ECO:0000259" key="3">
    <source>
        <dbReference type="Pfam" id="PF17148"/>
    </source>
</evidence>
<keyword evidence="5" id="KW-0378">Hydrolase</keyword>
<dbReference type="GO" id="GO:0008237">
    <property type="term" value="F:metallopeptidase activity"/>
    <property type="evidence" value="ECO:0007669"/>
    <property type="project" value="UniProtKB-KW"/>
</dbReference>
<dbReference type="PANTHER" id="PTHR38478:SF1">
    <property type="entry name" value="ZINC DEPENDENT METALLOPROTEASE DOMAIN LIPOPROTEIN"/>
    <property type="match status" value="1"/>
</dbReference>
<feature type="domain" description="DUF5118" evidence="4">
    <location>
        <begin position="41"/>
        <end position="84"/>
    </location>
</feature>
<keyword evidence="5" id="KW-0482">Metalloprotease</keyword>
<feature type="chain" id="PRO_5047012817" evidence="1">
    <location>
        <begin position="22"/>
        <end position="796"/>
    </location>
</feature>
<dbReference type="RefSeq" id="WP_186977039.1">
    <property type="nucleotide sequence ID" value="NZ_JACOOH010000006.1"/>
</dbReference>